<dbReference type="EMBL" id="BART01017166">
    <property type="protein sequence ID" value="GAG75352.1"/>
    <property type="molecule type" value="Genomic_DNA"/>
</dbReference>
<dbReference type="AlphaFoldDB" id="X1B1X9"/>
<gene>
    <name evidence="1" type="ORF">S01H4_32758</name>
</gene>
<evidence type="ECO:0000313" key="1">
    <source>
        <dbReference type="EMBL" id="GAG75352.1"/>
    </source>
</evidence>
<protein>
    <submittedName>
        <fullName evidence="1">Uncharacterized protein</fullName>
    </submittedName>
</protein>
<feature type="non-terminal residue" evidence="1">
    <location>
        <position position="62"/>
    </location>
</feature>
<name>X1B1X9_9ZZZZ</name>
<organism evidence="1">
    <name type="scientific">marine sediment metagenome</name>
    <dbReference type="NCBI Taxonomy" id="412755"/>
    <lineage>
        <taxon>unclassified sequences</taxon>
        <taxon>metagenomes</taxon>
        <taxon>ecological metagenomes</taxon>
    </lineage>
</organism>
<comment type="caution">
    <text evidence="1">The sequence shown here is derived from an EMBL/GenBank/DDBJ whole genome shotgun (WGS) entry which is preliminary data.</text>
</comment>
<accession>X1B1X9</accession>
<reference evidence="1" key="1">
    <citation type="journal article" date="2014" name="Front. Microbiol.">
        <title>High frequency of phylogenetically diverse reductive dehalogenase-homologous genes in deep subseafloor sedimentary metagenomes.</title>
        <authorList>
            <person name="Kawai M."/>
            <person name="Futagami T."/>
            <person name="Toyoda A."/>
            <person name="Takaki Y."/>
            <person name="Nishi S."/>
            <person name="Hori S."/>
            <person name="Arai W."/>
            <person name="Tsubouchi T."/>
            <person name="Morono Y."/>
            <person name="Uchiyama I."/>
            <person name="Ito T."/>
            <person name="Fujiyama A."/>
            <person name="Inagaki F."/>
            <person name="Takami H."/>
        </authorList>
    </citation>
    <scope>NUCLEOTIDE SEQUENCE</scope>
    <source>
        <strain evidence="1">Expedition CK06-06</strain>
    </source>
</reference>
<sequence length="62" mass="7501">MDEQIRLPRFKNVNAVDQNIYEKISFSGNEEVIMEYDIRSVLDVTQVYETERQFIDTFRFYG</sequence>
<proteinExistence type="predicted"/>